<organism evidence="1 2">
    <name type="scientific">Cetraspora pellucida</name>
    <dbReference type="NCBI Taxonomy" id="1433469"/>
    <lineage>
        <taxon>Eukaryota</taxon>
        <taxon>Fungi</taxon>
        <taxon>Fungi incertae sedis</taxon>
        <taxon>Mucoromycota</taxon>
        <taxon>Glomeromycotina</taxon>
        <taxon>Glomeromycetes</taxon>
        <taxon>Diversisporales</taxon>
        <taxon>Gigasporaceae</taxon>
        <taxon>Cetraspora</taxon>
    </lineage>
</organism>
<proteinExistence type="predicted"/>
<dbReference type="AlphaFoldDB" id="A0A9N9D4W4"/>
<reference evidence="1" key="1">
    <citation type="submission" date="2021-06" db="EMBL/GenBank/DDBJ databases">
        <authorList>
            <person name="Kallberg Y."/>
            <person name="Tangrot J."/>
            <person name="Rosling A."/>
        </authorList>
    </citation>
    <scope>NUCLEOTIDE SEQUENCE</scope>
    <source>
        <strain evidence="1">FL966</strain>
    </source>
</reference>
<evidence type="ECO:0000313" key="1">
    <source>
        <dbReference type="EMBL" id="CAG8622961.1"/>
    </source>
</evidence>
<dbReference type="EMBL" id="CAJVQA010005553">
    <property type="protein sequence ID" value="CAG8622961.1"/>
    <property type="molecule type" value="Genomic_DNA"/>
</dbReference>
<name>A0A9N9D4W4_9GLOM</name>
<sequence>EEILSEIIFIEEISNYIADSIASLENNAILSSTFYVKLDEAMLCAVGMNVEIMTKLIVDKIEEDDFK</sequence>
<accession>A0A9N9D4W4</accession>
<evidence type="ECO:0000313" key="2">
    <source>
        <dbReference type="Proteomes" id="UP000789759"/>
    </source>
</evidence>
<protein>
    <submittedName>
        <fullName evidence="1">13727_t:CDS:1</fullName>
    </submittedName>
</protein>
<dbReference type="Proteomes" id="UP000789759">
    <property type="component" value="Unassembled WGS sequence"/>
</dbReference>
<gene>
    <name evidence="1" type="ORF">CPELLU_LOCUS8013</name>
</gene>
<feature type="non-terminal residue" evidence="1">
    <location>
        <position position="1"/>
    </location>
</feature>
<dbReference type="OrthoDB" id="10456348at2759"/>
<comment type="caution">
    <text evidence="1">The sequence shown here is derived from an EMBL/GenBank/DDBJ whole genome shotgun (WGS) entry which is preliminary data.</text>
</comment>
<keyword evidence="2" id="KW-1185">Reference proteome</keyword>